<reference evidence="3 4" key="1">
    <citation type="submission" date="2016-10" db="EMBL/GenBank/DDBJ databases">
        <authorList>
            <person name="de Groot N.N."/>
        </authorList>
    </citation>
    <scope>NUCLEOTIDE SEQUENCE [LARGE SCALE GENOMIC DNA]</scope>
    <source>
        <strain evidence="3 4">DSM 26656</strain>
    </source>
</reference>
<feature type="transmembrane region" description="Helical" evidence="2">
    <location>
        <begin position="37"/>
        <end position="59"/>
    </location>
</feature>
<keyword evidence="2" id="KW-1133">Transmembrane helix</keyword>
<evidence type="ECO:0000256" key="1">
    <source>
        <dbReference type="SAM" id="MobiDB-lite"/>
    </source>
</evidence>
<sequence>MTVAMTSNEWTAPPSRRLARRDAAFGAARRHTTLVRFLRRAIPVGAVVAVLALIVAPFLNPLHGVASLSLGAVGISGGKVKMETPRLSGYRKDNRPYEVTAVAALQEIRNPTQVELQTLTARLLMEREGWVTVNSKTGLFDTQKEKLRLIDDVRVRTEGGYDIRMRTADVDFKGGTVVSKEPVKVILGTTTVDADSLDVKDNGALIVFEGRVRAFIKDAPANTIAGPEREGSKPQLELLTSERVQSSGDASPADGDATEKRQ</sequence>
<dbReference type="InterPro" id="IPR010664">
    <property type="entry name" value="LipoPS_assembly_LptC-rel"/>
</dbReference>
<dbReference type="Pfam" id="PF06835">
    <property type="entry name" value="LptC"/>
    <property type="match status" value="1"/>
</dbReference>
<accession>A0A1H5SHA3</accession>
<evidence type="ECO:0000313" key="4">
    <source>
        <dbReference type="Proteomes" id="UP000236743"/>
    </source>
</evidence>
<name>A0A1H5SHA3_9HYPH</name>
<keyword evidence="4" id="KW-1185">Reference proteome</keyword>
<protein>
    <submittedName>
        <fullName evidence="3">Lipopolysaccharide export system protein LptC</fullName>
    </submittedName>
</protein>
<keyword evidence="2" id="KW-0472">Membrane</keyword>
<dbReference type="AlphaFoldDB" id="A0A1H5SHA3"/>
<organism evidence="3 4">
    <name type="scientific">Bosea lathyri</name>
    <dbReference type="NCBI Taxonomy" id="1036778"/>
    <lineage>
        <taxon>Bacteria</taxon>
        <taxon>Pseudomonadati</taxon>
        <taxon>Pseudomonadota</taxon>
        <taxon>Alphaproteobacteria</taxon>
        <taxon>Hyphomicrobiales</taxon>
        <taxon>Boseaceae</taxon>
        <taxon>Bosea</taxon>
    </lineage>
</organism>
<evidence type="ECO:0000256" key="2">
    <source>
        <dbReference type="SAM" id="Phobius"/>
    </source>
</evidence>
<proteinExistence type="predicted"/>
<dbReference type="EMBL" id="FNUY01000001">
    <property type="protein sequence ID" value="SEF49830.1"/>
    <property type="molecule type" value="Genomic_DNA"/>
</dbReference>
<evidence type="ECO:0000313" key="3">
    <source>
        <dbReference type="EMBL" id="SEF49830.1"/>
    </source>
</evidence>
<dbReference type="Proteomes" id="UP000236743">
    <property type="component" value="Unassembled WGS sequence"/>
</dbReference>
<keyword evidence="2" id="KW-0812">Transmembrane</keyword>
<feature type="region of interest" description="Disordered" evidence="1">
    <location>
        <begin position="240"/>
        <end position="262"/>
    </location>
</feature>
<gene>
    <name evidence="3" type="ORF">SAMN04488115_101263</name>
</gene>